<name>A0A6P8YU86_THRPL</name>
<dbReference type="Proteomes" id="UP000515158">
    <property type="component" value="Unplaced"/>
</dbReference>
<keyword evidence="10 11" id="KW-0472">Membrane</keyword>
<comment type="function">
    <text evidence="11">Mannosyltransferase involved in glycosylphosphatidylinositol-anchor biosynthesis.</text>
</comment>
<keyword evidence="8 11" id="KW-0256">Endoplasmic reticulum</keyword>
<dbReference type="RefSeq" id="XP_034243618.1">
    <property type="nucleotide sequence ID" value="XM_034387727.1"/>
</dbReference>
<evidence type="ECO:0000256" key="4">
    <source>
        <dbReference type="ARBA" id="ARBA00022502"/>
    </source>
</evidence>
<sequence>MYSLRQKVIWFAFFSRVFILLLQCIANFILPDHDAQDVFRRPLLPNSEDNWLDRVIDILFGGLERWDAHYFLHIAQNGYVYENSVAFFPLFPLAVRFLSACLKIVTFGFLGSQSLLLLASVIMNTVCFIKAADSLFFLSIKVLGDEFLAYKAALLFCINPASIFFSAPYSEALFVLLSFQGMRHSLDIQYSKLCAIPFGLSAAARSNGVLNVGFILHKSIQDFLSAEWPVISRKKGLKNRLLVPFKTVPLMYRIIESCTIALAPFVAYQVYCYVLFCTVQKLNIPQHLVEYAKNNSLVLPALDQDVQRDPLHWCNSKMPLAYSYVQDHYWNVGFLRYFEWKQVPNFILATPILSFIICRSIIFLNQNRFLVLHLGFIPAKVKDTQMKPNSMSPKMFVFVIHALCLAAFCIAFVHIQVATRLICSASPVPYWFASYLLIYNRKKSSNGKASAAAKLISSRLKKFSNKKSEQEIEILDNMNSKWRVIILSLYPIDRTGKTILLYCYLYAIIGSILFSNFLPWT</sequence>
<accession>A0A6P8YU86</accession>
<evidence type="ECO:0000256" key="6">
    <source>
        <dbReference type="ARBA" id="ARBA00022679"/>
    </source>
</evidence>
<evidence type="ECO:0000256" key="8">
    <source>
        <dbReference type="ARBA" id="ARBA00022824"/>
    </source>
</evidence>
<proteinExistence type="inferred from homology"/>
<feature type="transmembrane region" description="Helical" evidence="11">
    <location>
        <begin position="499"/>
        <end position="518"/>
    </location>
</feature>
<dbReference type="Pfam" id="PF04188">
    <property type="entry name" value="Mannosyl_trans2"/>
    <property type="match status" value="1"/>
</dbReference>
<comment type="caution">
    <text evidence="11">Lacks conserved residue(s) required for the propagation of feature annotation.</text>
</comment>
<dbReference type="KEGG" id="tpal:117646640"/>
<evidence type="ECO:0000313" key="12">
    <source>
        <dbReference type="Proteomes" id="UP000515158"/>
    </source>
</evidence>
<feature type="transmembrane region" description="Helical" evidence="11">
    <location>
        <begin position="152"/>
        <end position="177"/>
    </location>
</feature>
<dbReference type="AlphaFoldDB" id="A0A6P8YU86"/>
<dbReference type="InterPro" id="IPR007315">
    <property type="entry name" value="PIG-V/Gpi18"/>
</dbReference>
<evidence type="ECO:0000256" key="11">
    <source>
        <dbReference type="RuleBase" id="RU363112"/>
    </source>
</evidence>
<feature type="transmembrane region" description="Helical" evidence="11">
    <location>
        <begin position="86"/>
        <end position="110"/>
    </location>
</feature>
<dbReference type="PANTHER" id="PTHR12468">
    <property type="entry name" value="GPI MANNOSYLTRANSFERASE 2"/>
    <property type="match status" value="1"/>
</dbReference>
<dbReference type="PANTHER" id="PTHR12468:SF2">
    <property type="entry name" value="GPI MANNOSYLTRANSFERASE 2"/>
    <property type="match status" value="1"/>
</dbReference>
<dbReference type="GO" id="GO:0006506">
    <property type="term" value="P:GPI anchor biosynthetic process"/>
    <property type="evidence" value="ECO:0007669"/>
    <property type="project" value="UniProtKB-UniPathway"/>
</dbReference>
<keyword evidence="5 11" id="KW-0328">Glycosyltransferase</keyword>
<dbReference type="UniPathway" id="UPA00196"/>
<dbReference type="GeneID" id="117646640"/>
<reference evidence="13" key="1">
    <citation type="submission" date="2025-08" db="UniProtKB">
        <authorList>
            <consortium name="RefSeq"/>
        </authorList>
    </citation>
    <scope>IDENTIFICATION</scope>
    <source>
        <tissue evidence="13">Total insect</tissue>
    </source>
</reference>
<evidence type="ECO:0000256" key="3">
    <source>
        <dbReference type="ARBA" id="ARBA00008698"/>
    </source>
</evidence>
<dbReference type="InParanoid" id="A0A6P8YU86"/>
<comment type="pathway">
    <text evidence="2 11">Glycolipid biosynthesis; glycosylphosphatidylinositol-anchor biosynthesis.</text>
</comment>
<dbReference type="GO" id="GO:0005789">
    <property type="term" value="C:endoplasmic reticulum membrane"/>
    <property type="evidence" value="ECO:0007669"/>
    <property type="project" value="UniProtKB-SubCell"/>
</dbReference>
<evidence type="ECO:0000256" key="2">
    <source>
        <dbReference type="ARBA" id="ARBA00004687"/>
    </source>
</evidence>
<evidence type="ECO:0000256" key="9">
    <source>
        <dbReference type="ARBA" id="ARBA00022989"/>
    </source>
</evidence>
<evidence type="ECO:0000256" key="5">
    <source>
        <dbReference type="ARBA" id="ARBA00022676"/>
    </source>
</evidence>
<dbReference type="GO" id="GO:0004376">
    <property type="term" value="F:GPI mannosyltransferase activity"/>
    <property type="evidence" value="ECO:0007669"/>
    <property type="project" value="InterPro"/>
</dbReference>
<evidence type="ECO:0000256" key="7">
    <source>
        <dbReference type="ARBA" id="ARBA00022692"/>
    </source>
</evidence>
<dbReference type="OrthoDB" id="10252502at2759"/>
<feature type="transmembrane region" description="Helical" evidence="11">
    <location>
        <begin position="346"/>
        <end position="364"/>
    </location>
</feature>
<keyword evidence="9 11" id="KW-1133">Transmembrane helix</keyword>
<feature type="transmembrane region" description="Helical" evidence="11">
    <location>
        <begin position="117"/>
        <end position="140"/>
    </location>
</feature>
<evidence type="ECO:0000313" key="13">
    <source>
        <dbReference type="RefSeq" id="XP_034243618.1"/>
    </source>
</evidence>
<evidence type="ECO:0000256" key="10">
    <source>
        <dbReference type="ARBA" id="ARBA00023136"/>
    </source>
</evidence>
<dbReference type="CTD" id="19835383"/>
<dbReference type="GO" id="GO:0000009">
    <property type="term" value="F:alpha-1,6-mannosyltransferase activity"/>
    <property type="evidence" value="ECO:0007669"/>
    <property type="project" value="InterPro"/>
</dbReference>
<keyword evidence="4 11" id="KW-0337">GPI-anchor biosynthesis</keyword>
<comment type="similarity">
    <text evidence="3 11">Belongs to the PIGV family.</text>
</comment>
<feature type="transmembrane region" description="Helical" evidence="11">
    <location>
        <begin position="9"/>
        <end position="30"/>
    </location>
</feature>
<dbReference type="FunCoup" id="A0A6P8YU86">
    <property type="interactions" value="543"/>
</dbReference>
<keyword evidence="12" id="KW-1185">Reference proteome</keyword>
<dbReference type="EC" id="2.4.1.-" evidence="11"/>
<organism evidence="13">
    <name type="scientific">Thrips palmi</name>
    <name type="common">Melon thrips</name>
    <dbReference type="NCBI Taxonomy" id="161013"/>
    <lineage>
        <taxon>Eukaryota</taxon>
        <taxon>Metazoa</taxon>
        <taxon>Ecdysozoa</taxon>
        <taxon>Arthropoda</taxon>
        <taxon>Hexapoda</taxon>
        <taxon>Insecta</taxon>
        <taxon>Pterygota</taxon>
        <taxon>Neoptera</taxon>
        <taxon>Paraneoptera</taxon>
        <taxon>Thysanoptera</taxon>
        <taxon>Terebrantia</taxon>
        <taxon>Thripoidea</taxon>
        <taxon>Thripidae</taxon>
        <taxon>Thrips</taxon>
    </lineage>
</organism>
<gene>
    <name evidence="13" type="primary">LOC117646640</name>
</gene>
<feature type="transmembrane region" description="Helical" evidence="11">
    <location>
        <begin position="395"/>
        <end position="413"/>
    </location>
</feature>
<evidence type="ECO:0000256" key="1">
    <source>
        <dbReference type="ARBA" id="ARBA00004477"/>
    </source>
</evidence>
<protein>
    <recommendedName>
        <fullName evidence="11">GPI mannosyltransferase 2</fullName>
        <ecNumber evidence="11">2.4.1.-</ecNumber>
    </recommendedName>
</protein>
<dbReference type="GO" id="GO:0031501">
    <property type="term" value="C:mannosyltransferase complex"/>
    <property type="evidence" value="ECO:0007669"/>
    <property type="project" value="TreeGrafter"/>
</dbReference>
<keyword evidence="6 11" id="KW-0808">Transferase</keyword>
<keyword evidence="7 11" id="KW-0812">Transmembrane</keyword>
<comment type="subcellular location">
    <subcellularLocation>
        <location evidence="1 11">Endoplasmic reticulum membrane</location>
        <topology evidence="1 11">Multi-pass membrane protein</topology>
    </subcellularLocation>
</comment>